<dbReference type="InterPro" id="IPR029058">
    <property type="entry name" value="AB_hydrolase_fold"/>
</dbReference>
<keyword evidence="1 3" id="KW-0378">Hydrolase</keyword>
<feature type="domain" description="AB hydrolase-1" evidence="2">
    <location>
        <begin position="26"/>
        <end position="123"/>
    </location>
</feature>
<dbReference type="InterPro" id="IPR000073">
    <property type="entry name" value="AB_hydrolase_1"/>
</dbReference>
<dbReference type="Gene3D" id="3.40.50.1820">
    <property type="entry name" value="alpha/beta hydrolase"/>
    <property type="match status" value="1"/>
</dbReference>
<dbReference type="GO" id="GO:0016787">
    <property type="term" value="F:hydrolase activity"/>
    <property type="evidence" value="ECO:0007669"/>
    <property type="project" value="UniProtKB-KW"/>
</dbReference>
<dbReference type="PRINTS" id="PR00111">
    <property type="entry name" value="ABHYDROLASE"/>
</dbReference>
<name>A0A4Q9KIV0_9ACTN</name>
<protein>
    <submittedName>
        <fullName evidence="3">Alpha/beta fold hydrolase</fullName>
    </submittedName>
</protein>
<accession>A0A4Q9KIV0</accession>
<dbReference type="Proteomes" id="UP000292373">
    <property type="component" value="Unassembled WGS sequence"/>
</dbReference>
<dbReference type="Pfam" id="PF00561">
    <property type="entry name" value="Abhydrolase_1"/>
    <property type="match status" value="1"/>
</dbReference>
<dbReference type="RefSeq" id="WP_131166656.1">
    <property type="nucleotide sequence ID" value="NZ_SDMQ01000001.1"/>
</dbReference>
<dbReference type="AlphaFoldDB" id="A0A4Q9KIV0"/>
<dbReference type="PANTHER" id="PTHR43798">
    <property type="entry name" value="MONOACYLGLYCEROL LIPASE"/>
    <property type="match status" value="1"/>
</dbReference>
<proteinExistence type="predicted"/>
<dbReference type="GO" id="GO:0016020">
    <property type="term" value="C:membrane"/>
    <property type="evidence" value="ECO:0007669"/>
    <property type="project" value="TreeGrafter"/>
</dbReference>
<dbReference type="SUPFAM" id="SSF53474">
    <property type="entry name" value="alpha/beta-Hydrolases"/>
    <property type="match status" value="1"/>
</dbReference>
<dbReference type="InterPro" id="IPR050266">
    <property type="entry name" value="AB_hydrolase_sf"/>
</dbReference>
<reference evidence="3 4" key="1">
    <citation type="submission" date="2019-01" db="EMBL/GenBank/DDBJ databases">
        <title>Lactibacter flavus gen. nov., sp. nov., a novel bacterium of the family Propionibacteriaceae isolated from raw milk and dairy products.</title>
        <authorList>
            <person name="Huptas C."/>
            <person name="Wenning M."/>
            <person name="Breitenwieser F."/>
            <person name="Doll E."/>
            <person name="Von Neubeck M."/>
            <person name="Busse H.-J."/>
            <person name="Scherer S."/>
        </authorList>
    </citation>
    <scope>NUCLEOTIDE SEQUENCE [LARGE SCALE GENOMIC DNA]</scope>
    <source>
        <strain evidence="3 4">KCTC 33808</strain>
    </source>
</reference>
<sequence>MFRKFDTASGLHVGVWEPDAPTPTTPTILAVHGITSSHKAWAPLARQLPDVRIIAPDLRGRGGSRALPGPYGMSRHAADLSALLAEFGVGRCLAVGHSMGGYVVVTLAHEHAGLVSGLVLVDGGLCPAAWVAEQVERQPRVRVVEVPDVNHYTITLSDPGATAVAGAVRDALAGARV</sequence>
<evidence type="ECO:0000259" key="2">
    <source>
        <dbReference type="Pfam" id="PF00561"/>
    </source>
</evidence>
<organism evidence="3 4">
    <name type="scientific">Propioniciclava sinopodophylli</name>
    <dbReference type="NCBI Taxonomy" id="1837344"/>
    <lineage>
        <taxon>Bacteria</taxon>
        <taxon>Bacillati</taxon>
        <taxon>Actinomycetota</taxon>
        <taxon>Actinomycetes</taxon>
        <taxon>Propionibacteriales</taxon>
        <taxon>Propionibacteriaceae</taxon>
        <taxon>Propioniciclava</taxon>
    </lineage>
</organism>
<dbReference type="PANTHER" id="PTHR43798:SF31">
    <property type="entry name" value="AB HYDROLASE SUPERFAMILY PROTEIN YCLE"/>
    <property type="match status" value="1"/>
</dbReference>
<keyword evidence="4" id="KW-1185">Reference proteome</keyword>
<comment type="caution">
    <text evidence="3">The sequence shown here is derived from an EMBL/GenBank/DDBJ whole genome shotgun (WGS) entry which is preliminary data.</text>
</comment>
<evidence type="ECO:0000313" key="3">
    <source>
        <dbReference type="EMBL" id="TBT88526.1"/>
    </source>
</evidence>
<evidence type="ECO:0000313" key="4">
    <source>
        <dbReference type="Proteomes" id="UP000292373"/>
    </source>
</evidence>
<dbReference type="OrthoDB" id="63962at2"/>
<evidence type="ECO:0000256" key="1">
    <source>
        <dbReference type="ARBA" id="ARBA00022801"/>
    </source>
</evidence>
<dbReference type="EMBL" id="SDMQ01000001">
    <property type="protein sequence ID" value="TBT88526.1"/>
    <property type="molecule type" value="Genomic_DNA"/>
</dbReference>
<gene>
    <name evidence="3" type="ORF">ET989_00810</name>
</gene>